<proteinExistence type="inferred from homology"/>
<evidence type="ECO:0000256" key="4">
    <source>
        <dbReference type="SAM" id="MobiDB-lite"/>
    </source>
</evidence>
<keyword evidence="1" id="KW-0805">Transcription regulation</keyword>
<dbReference type="EMBL" id="VEPZ02001762">
    <property type="protein sequence ID" value="KAE8656804.1"/>
    <property type="molecule type" value="Genomic_DNA"/>
</dbReference>
<reference evidence="5" key="1">
    <citation type="submission" date="2019-09" db="EMBL/GenBank/DDBJ databases">
        <title>Draft genome information of white flower Hibiscus syriacus.</title>
        <authorList>
            <person name="Kim Y.-M."/>
        </authorList>
    </citation>
    <scope>NUCLEOTIDE SEQUENCE [LARGE SCALE GENOMIC DNA]</scope>
    <source>
        <strain evidence="5">YM2019G1</strain>
    </source>
</reference>
<feature type="short sequence motif" description="VHIID" evidence="3">
    <location>
        <begin position="136"/>
        <end position="140"/>
    </location>
</feature>
<feature type="compositionally biased region" description="Basic residues" evidence="4">
    <location>
        <begin position="7"/>
        <end position="20"/>
    </location>
</feature>
<dbReference type="PROSITE" id="PS50985">
    <property type="entry name" value="GRAS"/>
    <property type="match status" value="1"/>
</dbReference>
<name>A0A6A2XSB8_HIBSY</name>
<keyword evidence="2" id="KW-0804">Transcription</keyword>
<sequence length="296" mass="33932">MAEWKHHQTKFTKSMSKKKTSSSSSSALASAAEEYYYSCQASFNFFPPFHTPAKTQPNWVGGSWDAPQYTEASSTEHAVAAPIQNPVSAVYDQRSATELLSKIRHYSSPYGDGTERVSNLFSTRNIAKLAEKATTIHVIDFGIGYGFQWPCLIQRLSTRTSFRAAEIIKVTGRRLRCCERMLMLRNLPDDSVMLNSPRNMVLKLIKKINPDLFIHGVVNGTERIDRPETYKQWQLRNKKAGFRQLPLEQKILKRARTVLKSDYHKDFDLEVDGRWMLQGWKGRVIHALSCWKPVQD</sequence>
<gene>
    <name evidence="5" type="ORF">F3Y22_tig00116997pilonHSYRG00377</name>
</gene>
<dbReference type="AlphaFoldDB" id="A0A6A2XSB8"/>
<comment type="similarity">
    <text evidence="3">Belongs to the GRAS family.</text>
</comment>
<dbReference type="PANTHER" id="PTHR31636">
    <property type="entry name" value="OSJNBA0084A10.13 PROTEIN-RELATED"/>
    <property type="match status" value="1"/>
</dbReference>
<evidence type="ECO:0000256" key="3">
    <source>
        <dbReference type="PROSITE-ProRule" id="PRU01191"/>
    </source>
</evidence>
<evidence type="ECO:0000256" key="2">
    <source>
        <dbReference type="ARBA" id="ARBA00023163"/>
    </source>
</evidence>
<comment type="caution">
    <text evidence="3">Lacks conserved residue(s) required for the propagation of feature annotation.</text>
</comment>
<protein>
    <submittedName>
        <fullName evidence="5">Uncharacterized protein</fullName>
    </submittedName>
</protein>
<dbReference type="Proteomes" id="UP000436088">
    <property type="component" value="Unassembled WGS sequence"/>
</dbReference>
<dbReference type="Pfam" id="PF03514">
    <property type="entry name" value="GRAS"/>
    <property type="match status" value="2"/>
</dbReference>
<feature type="region of interest" description="Disordered" evidence="4">
    <location>
        <begin position="1"/>
        <end position="23"/>
    </location>
</feature>
<comment type="caution">
    <text evidence="5">The sequence shown here is derived from an EMBL/GenBank/DDBJ whole genome shotgun (WGS) entry which is preliminary data.</text>
</comment>
<organism evidence="5 6">
    <name type="scientific">Hibiscus syriacus</name>
    <name type="common">Rose of Sharon</name>
    <dbReference type="NCBI Taxonomy" id="106335"/>
    <lineage>
        <taxon>Eukaryota</taxon>
        <taxon>Viridiplantae</taxon>
        <taxon>Streptophyta</taxon>
        <taxon>Embryophyta</taxon>
        <taxon>Tracheophyta</taxon>
        <taxon>Spermatophyta</taxon>
        <taxon>Magnoliopsida</taxon>
        <taxon>eudicotyledons</taxon>
        <taxon>Gunneridae</taxon>
        <taxon>Pentapetalae</taxon>
        <taxon>rosids</taxon>
        <taxon>malvids</taxon>
        <taxon>Malvales</taxon>
        <taxon>Malvaceae</taxon>
        <taxon>Malvoideae</taxon>
        <taxon>Hibiscus</taxon>
    </lineage>
</organism>
<evidence type="ECO:0000256" key="1">
    <source>
        <dbReference type="ARBA" id="ARBA00023015"/>
    </source>
</evidence>
<feature type="region of interest" description="SAW" evidence="3">
    <location>
        <begin position="219"/>
        <end position="292"/>
    </location>
</feature>
<keyword evidence="6" id="KW-1185">Reference proteome</keyword>
<evidence type="ECO:0000313" key="5">
    <source>
        <dbReference type="EMBL" id="KAE8656804.1"/>
    </source>
</evidence>
<dbReference type="InterPro" id="IPR005202">
    <property type="entry name" value="TF_GRAS"/>
</dbReference>
<accession>A0A6A2XSB8</accession>
<evidence type="ECO:0000313" key="6">
    <source>
        <dbReference type="Proteomes" id="UP000436088"/>
    </source>
</evidence>